<dbReference type="EMBL" id="CP009621">
    <property type="protein sequence ID" value="AKD04006.1"/>
    <property type="molecule type" value="Genomic_DNA"/>
</dbReference>
<sequence length="921" mass="99866">MNVTEEKKVSKQHLPTDKPHPWHSLSAEEVIEKLGVSAAEGLSDEDVKKRQTRYGRNVMTPKKQQSALVRFLLQFHQPLIYILLAATVVTILLEEYTDAIVIFAVVFVNAIIGYVQESKALEAIDALAKSMTAKAHVMRNGNKQEIDAQELVPGDVVLVQAGDKFPADVRLVKERDLKVDESALTGESVAVEKNVTPVEADNVLGDRFSMGFSSTVVTYGQATGVVVATGDHTEVGKIQKSIAGAQDLETPLTRNIRQFSHLLLWVILGLSAIVFATVMLRGESIGEAFMIAVALAVGAIPEGLPVAVTIMLALGVSKMAKRRAIIRKLVAVETLGSTNVICSDKTGTLTENQMTVQQIMAGGKVYQVKGLGYRPEGEVVDEGQQVDLSTNKALEQCLVAGLLCNDSNVKEKDGQWAIEGDPTEGALEVAASKAGFEKEKLVRELPRKDVIPFESEYQYMATLHGGNRHIIYLKGSVEAVLERSNKALKPNGETDTLDTGAINKQVEEMASEGLRVLALAMAEVPESTHDIVHEDTKSGLIFLGLQGMIDPPRQEAVEAVKLCQHAGIDVKMITGDHAATAAAIASQIGLKGEKINGKLKAITGKELQLIEDKELEEVAEKTSVFARVSPDQKLRLVKALQARDRVVAMTGDGVNDGPALKQANIGIAMGITGTDVAKDASDMVLTDDNFSSIEGAVEEGRSVFDNLTKFIVWTLPTNLGEGLVILAAVIIGAQLPVQPVQLLWINMTTAVLLGLTLAFEPKEPGIMDRPPRPANEPILTRDLVMRALLVGFLLMVAAFGLYLYEIKHGATVAEAQTVATTVFVVLEAFYLLNCRSLIRPTYDIGFFTNMWVYYGIATMFLFQALFIYLPFMNTLFNSSPLDVMQVLRIVGAGVLLNIIVSVEKYIRLKLGAGKALSMQAD</sequence>
<dbReference type="NCBIfam" id="TIGR01494">
    <property type="entry name" value="ATPase_P-type"/>
    <property type="match status" value="3"/>
</dbReference>
<dbReference type="Pfam" id="PF00122">
    <property type="entry name" value="E1-E2_ATPase"/>
    <property type="match status" value="1"/>
</dbReference>
<feature type="transmembrane region" description="Helical" evidence="12">
    <location>
        <begin position="851"/>
        <end position="871"/>
    </location>
</feature>
<dbReference type="InterPro" id="IPR023298">
    <property type="entry name" value="ATPase_P-typ_TM_dom_sf"/>
</dbReference>
<keyword evidence="15" id="KW-1185">Reference proteome</keyword>
<dbReference type="GO" id="GO:0005524">
    <property type="term" value="F:ATP binding"/>
    <property type="evidence" value="ECO:0007669"/>
    <property type="project" value="UniProtKB-KW"/>
</dbReference>
<proteinExistence type="inferred from homology"/>
<dbReference type="Pfam" id="PF00690">
    <property type="entry name" value="Cation_ATPase_N"/>
    <property type="match status" value="1"/>
</dbReference>
<dbReference type="GO" id="GO:1990573">
    <property type="term" value="P:potassium ion import across plasma membrane"/>
    <property type="evidence" value="ECO:0007669"/>
    <property type="project" value="TreeGrafter"/>
</dbReference>
<dbReference type="InterPro" id="IPR001757">
    <property type="entry name" value="P_typ_ATPase"/>
</dbReference>
<dbReference type="SMART" id="SM00831">
    <property type="entry name" value="Cation_ATPase_N"/>
    <property type="match status" value="1"/>
</dbReference>
<dbReference type="InterPro" id="IPR006068">
    <property type="entry name" value="ATPase_P-typ_cation-transptr_C"/>
</dbReference>
<accession>A0A0E3UXZ0</accession>
<keyword evidence="9 12" id="KW-1133">Transmembrane helix</keyword>
<dbReference type="SFLD" id="SFLDF00027">
    <property type="entry name" value="p-type_atpase"/>
    <property type="match status" value="1"/>
</dbReference>
<dbReference type="InterPro" id="IPR004014">
    <property type="entry name" value="ATPase_P-typ_cation-transptr_N"/>
</dbReference>
<dbReference type="Gene3D" id="2.70.150.10">
    <property type="entry name" value="Calcium-transporting ATPase, cytoplasmic transduction domain A"/>
    <property type="match status" value="1"/>
</dbReference>
<comment type="subcellular location">
    <subcellularLocation>
        <location evidence="1">Endomembrane system</location>
        <topology evidence="1">Multi-pass membrane protein</topology>
    </subcellularLocation>
</comment>
<protein>
    <submittedName>
        <fullName evidence="14">Carbonate dehydratase</fullName>
    </submittedName>
</protein>
<comment type="similarity">
    <text evidence="2">Belongs to the cation transport ATPase (P-type) (TC 3.A.3) family. Type IIA subfamily.</text>
</comment>
<feature type="transmembrane region" description="Helical" evidence="12">
    <location>
        <begin position="810"/>
        <end position="831"/>
    </location>
</feature>
<evidence type="ECO:0000256" key="9">
    <source>
        <dbReference type="ARBA" id="ARBA00022989"/>
    </source>
</evidence>
<dbReference type="InterPro" id="IPR044492">
    <property type="entry name" value="P_typ_ATPase_HD_dom"/>
</dbReference>
<feature type="transmembrane region" description="Helical" evidence="12">
    <location>
        <begin position="783"/>
        <end position="804"/>
    </location>
</feature>
<dbReference type="InterPro" id="IPR059000">
    <property type="entry name" value="ATPase_P-type_domA"/>
</dbReference>
<dbReference type="KEGG" id="pko:PKOR_13990"/>
<feature type="transmembrane region" description="Helical" evidence="12">
    <location>
        <begin position="99"/>
        <end position="115"/>
    </location>
</feature>
<dbReference type="InterPro" id="IPR023214">
    <property type="entry name" value="HAD_sf"/>
</dbReference>
<dbReference type="GO" id="GO:0005886">
    <property type="term" value="C:plasma membrane"/>
    <property type="evidence" value="ECO:0007669"/>
    <property type="project" value="TreeGrafter"/>
</dbReference>
<dbReference type="InterPro" id="IPR050510">
    <property type="entry name" value="Cation_transp_ATPase_P-type"/>
</dbReference>
<evidence type="ECO:0000313" key="14">
    <source>
        <dbReference type="EMBL" id="AKD04006.1"/>
    </source>
</evidence>
<feature type="transmembrane region" description="Helical" evidence="12">
    <location>
        <begin position="71"/>
        <end position="93"/>
    </location>
</feature>
<keyword evidence="7" id="KW-0460">Magnesium</keyword>
<dbReference type="GO" id="GO:1902600">
    <property type="term" value="P:proton transmembrane transport"/>
    <property type="evidence" value="ECO:0007669"/>
    <property type="project" value="TreeGrafter"/>
</dbReference>
<reference evidence="14 15" key="1">
    <citation type="journal article" date="2015" name="Sci. Rep.">
        <title>Unraveling adaptation of Pontibacter korlensis to radiation and infertility in desert through complete genome and comparative transcriptomic analysis.</title>
        <authorList>
            <person name="Dai J."/>
            <person name="Dai W."/>
            <person name="Qiu C."/>
            <person name="Yang Z."/>
            <person name="Zhang Y."/>
            <person name="Zhou M."/>
            <person name="Zhang L."/>
            <person name="Fang C."/>
            <person name="Gao Q."/>
            <person name="Yang Q."/>
            <person name="Li X."/>
            <person name="Wang Z."/>
            <person name="Wang Z."/>
            <person name="Jia Z."/>
            <person name="Chen X."/>
        </authorList>
    </citation>
    <scope>NUCLEOTIDE SEQUENCE [LARGE SCALE GENOMIC DNA]</scope>
    <source>
        <strain evidence="14 15">X14-1T</strain>
    </source>
</reference>
<keyword evidence="4 12" id="KW-0812">Transmembrane</keyword>
<dbReference type="InterPro" id="IPR008250">
    <property type="entry name" value="ATPase_P-typ_transduc_dom_A_sf"/>
</dbReference>
<keyword evidence="10 12" id="KW-0472">Membrane</keyword>
<dbReference type="RefSeq" id="WP_084694799.1">
    <property type="nucleotide sequence ID" value="NZ_CBCSCY010000017.1"/>
</dbReference>
<evidence type="ECO:0000313" key="15">
    <source>
        <dbReference type="Proteomes" id="UP000033109"/>
    </source>
</evidence>
<keyword evidence="3" id="KW-0597">Phosphoprotein</keyword>
<evidence type="ECO:0000256" key="11">
    <source>
        <dbReference type="SAM" id="MobiDB-lite"/>
    </source>
</evidence>
<dbReference type="InterPro" id="IPR036412">
    <property type="entry name" value="HAD-like_sf"/>
</dbReference>
<feature type="transmembrane region" description="Helical" evidence="12">
    <location>
        <begin position="710"/>
        <end position="735"/>
    </location>
</feature>
<dbReference type="SFLD" id="SFLDS00003">
    <property type="entry name" value="Haloacid_Dehalogenase"/>
    <property type="match status" value="1"/>
</dbReference>
<dbReference type="Gene3D" id="3.40.50.1000">
    <property type="entry name" value="HAD superfamily/HAD-like"/>
    <property type="match status" value="1"/>
</dbReference>
<evidence type="ECO:0000256" key="8">
    <source>
        <dbReference type="ARBA" id="ARBA00022967"/>
    </source>
</evidence>
<evidence type="ECO:0000256" key="12">
    <source>
        <dbReference type="SAM" id="Phobius"/>
    </source>
</evidence>
<evidence type="ECO:0000256" key="10">
    <source>
        <dbReference type="ARBA" id="ARBA00023136"/>
    </source>
</evidence>
<feature type="compositionally biased region" description="Basic and acidic residues" evidence="11">
    <location>
        <begin position="1"/>
        <end position="20"/>
    </location>
</feature>
<feature type="transmembrane region" description="Helical" evidence="12">
    <location>
        <begin position="288"/>
        <end position="314"/>
    </location>
</feature>
<dbReference type="Pfam" id="PF00689">
    <property type="entry name" value="Cation_ATPase_C"/>
    <property type="match status" value="1"/>
</dbReference>
<evidence type="ECO:0000256" key="4">
    <source>
        <dbReference type="ARBA" id="ARBA00022692"/>
    </source>
</evidence>
<dbReference type="GO" id="GO:0030007">
    <property type="term" value="P:intracellular potassium ion homeostasis"/>
    <property type="evidence" value="ECO:0007669"/>
    <property type="project" value="TreeGrafter"/>
</dbReference>
<dbReference type="PATRIC" id="fig|400092.3.peg.3048"/>
<dbReference type="GO" id="GO:0016887">
    <property type="term" value="F:ATP hydrolysis activity"/>
    <property type="evidence" value="ECO:0007669"/>
    <property type="project" value="InterPro"/>
</dbReference>
<dbReference type="Proteomes" id="UP000033109">
    <property type="component" value="Chromosome"/>
</dbReference>
<dbReference type="STRING" id="400092.PKOR_13990"/>
<dbReference type="InterPro" id="IPR023299">
    <property type="entry name" value="ATPase_P-typ_cyto_dom_N"/>
</dbReference>
<organism evidence="14 15">
    <name type="scientific">Pontibacter korlensis</name>
    <dbReference type="NCBI Taxonomy" id="400092"/>
    <lineage>
        <taxon>Bacteria</taxon>
        <taxon>Pseudomonadati</taxon>
        <taxon>Bacteroidota</taxon>
        <taxon>Cytophagia</taxon>
        <taxon>Cytophagales</taxon>
        <taxon>Hymenobacteraceae</taxon>
        <taxon>Pontibacter</taxon>
    </lineage>
</organism>
<evidence type="ECO:0000256" key="6">
    <source>
        <dbReference type="ARBA" id="ARBA00022840"/>
    </source>
</evidence>
<dbReference type="HOGENOM" id="CLU_002360_2_1_10"/>
<dbReference type="GO" id="GO:0006883">
    <property type="term" value="P:intracellular sodium ion homeostasis"/>
    <property type="evidence" value="ECO:0007669"/>
    <property type="project" value="TreeGrafter"/>
</dbReference>
<evidence type="ECO:0000256" key="5">
    <source>
        <dbReference type="ARBA" id="ARBA00022741"/>
    </source>
</evidence>
<dbReference type="FunFam" id="3.40.50.1000:FF:000028">
    <property type="entry name" value="Calcium-transporting P-type ATPase, putative"/>
    <property type="match status" value="1"/>
</dbReference>
<dbReference type="SUPFAM" id="SSF81660">
    <property type="entry name" value="Metal cation-transporting ATPase, ATP-binding domain N"/>
    <property type="match status" value="1"/>
</dbReference>
<dbReference type="SUPFAM" id="SSF81653">
    <property type="entry name" value="Calcium ATPase, transduction domain A"/>
    <property type="match status" value="1"/>
</dbReference>
<dbReference type="Gene3D" id="1.20.1110.10">
    <property type="entry name" value="Calcium-transporting ATPase, transmembrane domain"/>
    <property type="match status" value="1"/>
</dbReference>
<dbReference type="Pfam" id="PF13246">
    <property type="entry name" value="Cation_ATPase"/>
    <property type="match status" value="1"/>
</dbReference>
<dbReference type="PROSITE" id="PS00154">
    <property type="entry name" value="ATPASE_E1_E2"/>
    <property type="match status" value="1"/>
</dbReference>
<dbReference type="GO" id="GO:0005391">
    <property type="term" value="F:P-type sodium:potassium-exchanging transporter activity"/>
    <property type="evidence" value="ECO:0007669"/>
    <property type="project" value="TreeGrafter"/>
</dbReference>
<keyword evidence="6" id="KW-0067">ATP-binding</keyword>
<keyword evidence="8" id="KW-1278">Translocase</keyword>
<dbReference type="SUPFAM" id="SSF81665">
    <property type="entry name" value="Calcium ATPase, transmembrane domain M"/>
    <property type="match status" value="1"/>
</dbReference>
<dbReference type="PRINTS" id="PR00120">
    <property type="entry name" value="HATPASE"/>
</dbReference>
<evidence type="ECO:0000256" key="3">
    <source>
        <dbReference type="ARBA" id="ARBA00022553"/>
    </source>
</evidence>
<keyword evidence="5" id="KW-0547">Nucleotide-binding</keyword>
<gene>
    <name evidence="14" type="ORF">PKOR_13990</name>
</gene>
<evidence type="ECO:0000256" key="2">
    <source>
        <dbReference type="ARBA" id="ARBA00005675"/>
    </source>
</evidence>
<feature type="region of interest" description="Disordered" evidence="11">
    <location>
        <begin position="1"/>
        <end position="23"/>
    </location>
</feature>
<evidence type="ECO:0000256" key="7">
    <source>
        <dbReference type="ARBA" id="ARBA00022842"/>
    </source>
</evidence>
<dbReference type="FunFam" id="3.40.50.1000:FF:000001">
    <property type="entry name" value="Phospholipid-transporting ATPase IC"/>
    <property type="match status" value="1"/>
</dbReference>
<evidence type="ECO:0000256" key="1">
    <source>
        <dbReference type="ARBA" id="ARBA00004127"/>
    </source>
</evidence>
<feature type="domain" description="Cation-transporting P-type ATPase N-terminal" evidence="13">
    <location>
        <begin position="21"/>
        <end position="95"/>
    </location>
</feature>
<dbReference type="PRINTS" id="PR00119">
    <property type="entry name" value="CATATPASE"/>
</dbReference>
<dbReference type="SFLD" id="SFLDG00002">
    <property type="entry name" value="C1.7:_P-type_atpase_like"/>
    <property type="match status" value="1"/>
</dbReference>
<feature type="transmembrane region" description="Helical" evidence="12">
    <location>
        <begin position="883"/>
        <end position="902"/>
    </location>
</feature>
<dbReference type="AlphaFoldDB" id="A0A0E3UXZ0"/>
<dbReference type="FunFam" id="2.70.150.10:FF:000160">
    <property type="entry name" value="Sarcoplasmic/endoplasmic reticulum calcium ATPase 1"/>
    <property type="match status" value="1"/>
</dbReference>
<feature type="transmembrane region" description="Helical" evidence="12">
    <location>
        <begin position="262"/>
        <end position="282"/>
    </location>
</feature>
<dbReference type="SUPFAM" id="SSF56784">
    <property type="entry name" value="HAD-like"/>
    <property type="match status" value="1"/>
</dbReference>
<dbReference type="Gene3D" id="3.40.1110.10">
    <property type="entry name" value="Calcium-transporting ATPase, cytoplasmic domain N"/>
    <property type="match status" value="1"/>
</dbReference>
<dbReference type="PANTHER" id="PTHR43294">
    <property type="entry name" value="SODIUM/POTASSIUM-TRANSPORTING ATPASE SUBUNIT ALPHA"/>
    <property type="match status" value="1"/>
</dbReference>
<dbReference type="GO" id="GO:0012505">
    <property type="term" value="C:endomembrane system"/>
    <property type="evidence" value="ECO:0007669"/>
    <property type="project" value="UniProtKB-SubCell"/>
</dbReference>
<dbReference type="OrthoDB" id="1521937at2"/>
<dbReference type="InterPro" id="IPR018303">
    <property type="entry name" value="ATPase_P-typ_P_site"/>
</dbReference>
<evidence type="ECO:0000259" key="13">
    <source>
        <dbReference type="SMART" id="SM00831"/>
    </source>
</evidence>
<dbReference type="PANTHER" id="PTHR43294:SF20">
    <property type="entry name" value="P-TYPE ATPASE"/>
    <property type="match status" value="1"/>
</dbReference>
<name>A0A0E3UXZ0_9BACT</name>
<feature type="transmembrane region" description="Helical" evidence="12">
    <location>
        <begin position="741"/>
        <end position="759"/>
    </location>
</feature>
<dbReference type="GO" id="GO:0036376">
    <property type="term" value="P:sodium ion export across plasma membrane"/>
    <property type="evidence" value="ECO:0007669"/>
    <property type="project" value="TreeGrafter"/>
</dbReference>
<dbReference type="CDD" id="cd02080">
    <property type="entry name" value="P-type_ATPase_cation"/>
    <property type="match status" value="1"/>
</dbReference>